<comment type="similarity">
    <text evidence="2">Belongs to the bacterial solute-binding protein 8 family.</text>
</comment>
<evidence type="ECO:0000256" key="2">
    <source>
        <dbReference type="ARBA" id="ARBA00008814"/>
    </source>
</evidence>
<dbReference type="Gene3D" id="3.40.50.1980">
    <property type="entry name" value="Nitrogenase molybdenum iron protein domain"/>
    <property type="match status" value="2"/>
</dbReference>
<evidence type="ECO:0000313" key="8">
    <source>
        <dbReference type="Proteomes" id="UP000469125"/>
    </source>
</evidence>
<dbReference type="CDD" id="cd01140">
    <property type="entry name" value="FatB"/>
    <property type="match status" value="1"/>
</dbReference>
<gene>
    <name evidence="7" type="ORF">GMD78_15640</name>
</gene>
<dbReference type="RefSeq" id="WP_155669973.1">
    <property type="nucleotide sequence ID" value="NZ_WOCA01000014.1"/>
</dbReference>
<protein>
    <submittedName>
        <fullName evidence="7">ABC transporter substrate-binding protein</fullName>
    </submittedName>
</protein>
<dbReference type="AlphaFoldDB" id="A0A6N8FJH4"/>
<keyword evidence="8" id="KW-1185">Reference proteome</keyword>
<feature type="domain" description="Fe/B12 periplasmic-binding" evidence="6">
    <location>
        <begin position="55"/>
        <end position="315"/>
    </location>
</feature>
<dbReference type="Pfam" id="PF01497">
    <property type="entry name" value="Peripla_BP_2"/>
    <property type="match status" value="1"/>
</dbReference>
<dbReference type="InterPro" id="IPR002491">
    <property type="entry name" value="ABC_transptr_periplasmic_BD"/>
</dbReference>
<accession>A0A6N8FJH4</accession>
<dbReference type="PROSITE" id="PS51257">
    <property type="entry name" value="PROKAR_LIPOPROTEIN"/>
    <property type="match status" value="1"/>
</dbReference>
<evidence type="ECO:0000256" key="4">
    <source>
        <dbReference type="ARBA" id="ARBA00022729"/>
    </source>
</evidence>
<proteinExistence type="inferred from homology"/>
<dbReference type="SUPFAM" id="SSF53807">
    <property type="entry name" value="Helical backbone' metal receptor"/>
    <property type="match status" value="1"/>
</dbReference>
<feature type="signal peptide" evidence="5">
    <location>
        <begin position="1"/>
        <end position="25"/>
    </location>
</feature>
<dbReference type="InterPro" id="IPR051313">
    <property type="entry name" value="Bact_iron-sidero_bind"/>
</dbReference>
<evidence type="ECO:0000256" key="3">
    <source>
        <dbReference type="ARBA" id="ARBA00022448"/>
    </source>
</evidence>
<evidence type="ECO:0000313" key="7">
    <source>
        <dbReference type="EMBL" id="MUK89802.1"/>
    </source>
</evidence>
<dbReference type="GO" id="GO:1901678">
    <property type="term" value="P:iron coordination entity transport"/>
    <property type="evidence" value="ECO:0007669"/>
    <property type="project" value="UniProtKB-ARBA"/>
</dbReference>
<dbReference type="GO" id="GO:0005886">
    <property type="term" value="C:plasma membrane"/>
    <property type="evidence" value="ECO:0007669"/>
    <property type="project" value="UniProtKB-SubCell"/>
</dbReference>
<keyword evidence="4 5" id="KW-0732">Signal</keyword>
<sequence>MKKLSLTLVMSLLILFIAACGSAESSGDTNANSQEETVTVNHELGETDVPKNPQKVVVFDFGILDTLDKLEIDVAGVAQSGTIPAYLEKYGSDEYENIGSLKEPDFEKISEIDPDLIIISGRQATLYDQLMEIAPTIHLGVDTTNYMESFKTNMNIVGEIFDKKDEIEEELSTIDEAIASLNDKASSSEENGLIILANDDKISAYGTNSRFGIIHDVFGVTPVDEGIEASTHGMNVTFEYVKEQDPDLLYVIDRTAAVGGESSAEQIVENTLMENTKAYQNDNIFYLDPDFWYLSGGGLISVAEMVNEIDATIGQ</sequence>
<evidence type="ECO:0000256" key="1">
    <source>
        <dbReference type="ARBA" id="ARBA00004193"/>
    </source>
</evidence>
<dbReference type="GO" id="GO:0030288">
    <property type="term" value="C:outer membrane-bounded periplasmic space"/>
    <property type="evidence" value="ECO:0007669"/>
    <property type="project" value="TreeGrafter"/>
</dbReference>
<comment type="caution">
    <text evidence="7">The sequence shown here is derived from an EMBL/GenBank/DDBJ whole genome shotgun (WGS) entry which is preliminary data.</text>
</comment>
<dbReference type="PROSITE" id="PS50983">
    <property type="entry name" value="FE_B12_PBP"/>
    <property type="match status" value="1"/>
</dbReference>
<reference evidence="7 8" key="1">
    <citation type="submission" date="2019-11" db="EMBL/GenBank/DDBJ databases">
        <authorList>
            <person name="Li X."/>
        </authorList>
    </citation>
    <scope>NUCLEOTIDE SEQUENCE [LARGE SCALE GENOMIC DNA]</scope>
    <source>
        <strain evidence="7 8">L9</strain>
    </source>
</reference>
<keyword evidence="3" id="KW-0813">Transport</keyword>
<organism evidence="7 8">
    <name type="scientific">Ornithinibacillus caprae</name>
    <dbReference type="NCBI Taxonomy" id="2678566"/>
    <lineage>
        <taxon>Bacteria</taxon>
        <taxon>Bacillati</taxon>
        <taxon>Bacillota</taxon>
        <taxon>Bacilli</taxon>
        <taxon>Bacillales</taxon>
        <taxon>Bacillaceae</taxon>
        <taxon>Ornithinibacillus</taxon>
    </lineage>
</organism>
<dbReference type="InterPro" id="IPR033870">
    <property type="entry name" value="FatB"/>
</dbReference>
<feature type="chain" id="PRO_5039203783" evidence="5">
    <location>
        <begin position="26"/>
        <end position="315"/>
    </location>
</feature>
<name>A0A6N8FJH4_9BACI</name>
<evidence type="ECO:0000259" key="6">
    <source>
        <dbReference type="PROSITE" id="PS50983"/>
    </source>
</evidence>
<comment type="subcellular location">
    <subcellularLocation>
        <location evidence="1">Cell membrane</location>
        <topology evidence="1">Lipid-anchor</topology>
    </subcellularLocation>
</comment>
<dbReference type="EMBL" id="WOCA01000014">
    <property type="protein sequence ID" value="MUK89802.1"/>
    <property type="molecule type" value="Genomic_DNA"/>
</dbReference>
<evidence type="ECO:0000256" key="5">
    <source>
        <dbReference type="SAM" id="SignalP"/>
    </source>
</evidence>
<dbReference type="Proteomes" id="UP000469125">
    <property type="component" value="Unassembled WGS sequence"/>
</dbReference>
<dbReference type="PANTHER" id="PTHR30532">
    <property type="entry name" value="IRON III DICITRATE-BINDING PERIPLASMIC PROTEIN"/>
    <property type="match status" value="1"/>
</dbReference>
<dbReference type="PANTHER" id="PTHR30532:SF28">
    <property type="entry name" value="PETROBACTIN-BINDING PROTEIN YCLQ"/>
    <property type="match status" value="1"/>
</dbReference>